<dbReference type="InterPro" id="IPR011990">
    <property type="entry name" value="TPR-like_helical_dom_sf"/>
</dbReference>
<evidence type="ECO:0000313" key="3">
    <source>
        <dbReference type="EMBL" id="OEU11798.1"/>
    </source>
</evidence>
<sequence length="387" mass="42657">MIGISSSSLLVFAFRGISGYSGIDYSCQRRQHQQQQQQQQRQRPLRHSSTLSFLFATTTTKTNSLLLGSISSPSSSSLFTTTSSIRNLEVCMSPGCIADGADQALLKLQALSSSSSSSITGDGTDVNDAVGVVVKPGVCCSLCGNGPVVFDKSNNKKYRNVLLSNDKILDIVLSSSDDDDNVNDGDDDDDDGNNSNISTRSRSNMNKILDGINLYFDGDKALKSKDYITAIEKYTMAIDIGMKNPITISIIEKQQQQQQNKTTNNDDASTLNWLINAYCNKAKSKLFLNNDVNDAIICAEKASELSLHTSIDSFIILQEAYQKRDSSKADDDDSIIRDELHALQSIFDLLDANNNNNNMRKNKPIMDVNKRRTLAFRLTKLQQQAIK</sequence>
<protein>
    <recommendedName>
        <fullName evidence="5">TPR-like protein</fullName>
    </recommendedName>
</protein>
<proteinExistence type="predicted"/>
<dbReference type="KEGG" id="fcy:FRACYDRAFT_244922"/>
<evidence type="ECO:0000256" key="2">
    <source>
        <dbReference type="SAM" id="SignalP"/>
    </source>
</evidence>
<evidence type="ECO:0000313" key="4">
    <source>
        <dbReference type="Proteomes" id="UP000095751"/>
    </source>
</evidence>
<evidence type="ECO:0000256" key="1">
    <source>
        <dbReference type="SAM" id="MobiDB-lite"/>
    </source>
</evidence>
<keyword evidence="4" id="KW-1185">Reference proteome</keyword>
<feature type="region of interest" description="Disordered" evidence="1">
    <location>
        <begin position="178"/>
        <end position="200"/>
    </location>
</feature>
<dbReference type="Gene3D" id="1.25.40.10">
    <property type="entry name" value="Tetratricopeptide repeat domain"/>
    <property type="match status" value="1"/>
</dbReference>
<accession>A0A1E7F0P3</accession>
<feature type="chain" id="PRO_5009192571" description="TPR-like protein" evidence="2">
    <location>
        <begin position="20"/>
        <end position="387"/>
    </location>
</feature>
<dbReference type="OrthoDB" id="45884at2759"/>
<keyword evidence="2" id="KW-0732">Signal</keyword>
<dbReference type="EMBL" id="KV784366">
    <property type="protein sequence ID" value="OEU11798.1"/>
    <property type="molecule type" value="Genomic_DNA"/>
</dbReference>
<dbReference type="AlphaFoldDB" id="A0A1E7F0P3"/>
<feature type="signal peptide" evidence="2">
    <location>
        <begin position="1"/>
        <end position="19"/>
    </location>
</feature>
<feature type="compositionally biased region" description="Acidic residues" evidence="1">
    <location>
        <begin position="178"/>
        <end position="192"/>
    </location>
</feature>
<name>A0A1E7F0P3_9STRA</name>
<dbReference type="InParanoid" id="A0A1E7F0P3"/>
<dbReference type="Proteomes" id="UP000095751">
    <property type="component" value="Unassembled WGS sequence"/>
</dbReference>
<dbReference type="SUPFAM" id="SSF48452">
    <property type="entry name" value="TPR-like"/>
    <property type="match status" value="1"/>
</dbReference>
<gene>
    <name evidence="3" type="ORF">FRACYDRAFT_244922</name>
</gene>
<reference evidence="3 4" key="1">
    <citation type="submission" date="2016-09" db="EMBL/GenBank/DDBJ databases">
        <title>Extensive genetic diversity and differential bi-allelic expression allows diatom success in the polar Southern Ocean.</title>
        <authorList>
            <consortium name="DOE Joint Genome Institute"/>
            <person name="Mock T."/>
            <person name="Otillar R.P."/>
            <person name="Strauss J."/>
            <person name="Dupont C."/>
            <person name="Frickenhaus S."/>
            <person name="Maumus F."/>
            <person name="Mcmullan M."/>
            <person name="Sanges R."/>
            <person name="Schmutz J."/>
            <person name="Toseland A."/>
            <person name="Valas R."/>
            <person name="Veluchamy A."/>
            <person name="Ward B.J."/>
            <person name="Allen A."/>
            <person name="Barry K."/>
            <person name="Falciatore A."/>
            <person name="Ferrante M."/>
            <person name="Fortunato A.E."/>
            <person name="Gloeckner G."/>
            <person name="Gruber A."/>
            <person name="Hipkin R."/>
            <person name="Janech M."/>
            <person name="Kroth P."/>
            <person name="Leese F."/>
            <person name="Lindquist E."/>
            <person name="Lyon B.R."/>
            <person name="Martin J."/>
            <person name="Mayer C."/>
            <person name="Parker M."/>
            <person name="Quesneville H."/>
            <person name="Raymond J."/>
            <person name="Uhlig C."/>
            <person name="Valentin K.U."/>
            <person name="Worden A.Z."/>
            <person name="Armbrust E.V."/>
            <person name="Bowler C."/>
            <person name="Green B."/>
            <person name="Moulton V."/>
            <person name="Van Oosterhout C."/>
            <person name="Grigoriev I."/>
        </authorList>
    </citation>
    <scope>NUCLEOTIDE SEQUENCE [LARGE SCALE GENOMIC DNA]</scope>
    <source>
        <strain evidence="3 4">CCMP1102</strain>
    </source>
</reference>
<organism evidence="3 4">
    <name type="scientific">Fragilariopsis cylindrus CCMP1102</name>
    <dbReference type="NCBI Taxonomy" id="635003"/>
    <lineage>
        <taxon>Eukaryota</taxon>
        <taxon>Sar</taxon>
        <taxon>Stramenopiles</taxon>
        <taxon>Ochrophyta</taxon>
        <taxon>Bacillariophyta</taxon>
        <taxon>Bacillariophyceae</taxon>
        <taxon>Bacillariophycidae</taxon>
        <taxon>Bacillariales</taxon>
        <taxon>Bacillariaceae</taxon>
        <taxon>Fragilariopsis</taxon>
    </lineage>
</organism>
<evidence type="ECO:0008006" key="5">
    <source>
        <dbReference type="Google" id="ProtNLM"/>
    </source>
</evidence>